<dbReference type="Gene3D" id="2.60.40.1080">
    <property type="match status" value="1"/>
</dbReference>
<dbReference type="SUPFAM" id="SSF49373">
    <property type="entry name" value="Invasin/intimin cell-adhesion fragments"/>
    <property type="match status" value="1"/>
</dbReference>
<dbReference type="AlphaFoldDB" id="A0A419F2N9"/>
<dbReference type="InterPro" id="IPR022409">
    <property type="entry name" value="PKD/Chitinase_dom"/>
</dbReference>
<dbReference type="SUPFAM" id="SSF49299">
    <property type="entry name" value="PKD domain"/>
    <property type="match status" value="1"/>
</dbReference>
<evidence type="ECO:0000313" key="3">
    <source>
        <dbReference type="EMBL" id="RJP72420.1"/>
    </source>
</evidence>
<feature type="domain" description="PKD" evidence="2">
    <location>
        <begin position="595"/>
        <end position="661"/>
    </location>
</feature>
<evidence type="ECO:0000259" key="2">
    <source>
        <dbReference type="PROSITE" id="PS50093"/>
    </source>
</evidence>
<name>A0A419F2N9_9BACT</name>
<feature type="chain" id="PRO_5019554911" evidence="1">
    <location>
        <begin position="31"/>
        <end position="776"/>
    </location>
</feature>
<dbReference type="InterPro" id="IPR059177">
    <property type="entry name" value="GH29D-like_dom"/>
</dbReference>
<dbReference type="Pfam" id="PF18911">
    <property type="entry name" value="PKD_4"/>
    <property type="match status" value="1"/>
</dbReference>
<protein>
    <submittedName>
        <fullName evidence="3">PKD domain-containing protein</fullName>
    </submittedName>
</protein>
<comment type="caution">
    <text evidence="3">The sequence shown here is derived from an EMBL/GenBank/DDBJ whole genome shotgun (WGS) entry which is preliminary data.</text>
</comment>
<evidence type="ECO:0000313" key="4">
    <source>
        <dbReference type="Proteomes" id="UP000285961"/>
    </source>
</evidence>
<dbReference type="PROSITE" id="PS50093">
    <property type="entry name" value="PKD"/>
    <property type="match status" value="1"/>
</dbReference>
<dbReference type="Gene3D" id="2.60.40.10">
    <property type="entry name" value="Immunoglobulins"/>
    <property type="match status" value="3"/>
</dbReference>
<dbReference type="InterPro" id="IPR000601">
    <property type="entry name" value="PKD_dom"/>
</dbReference>
<reference evidence="3 4" key="1">
    <citation type="journal article" date="2017" name="ISME J.">
        <title>Energy and carbon metabolisms in a deep terrestrial subsurface fluid microbial community.</title>
        <authorList>
            <person name="Momper L."/>
            <person name="Jungbluth S.P."/>
            <person name="Lee M.D."/>
            <person name="Amend J.P."/>
        </authorList>
    </citation>
    <scope>NUCLEOTIDE SEQUENCE [LARGE SCALE GENOMIC DNA]</scope>
    <source>
        <strain evidence="3">SURF_17</strain>
    </source>
</reference>
<dbReference type="InterPro" id="IPR008964">
    <property type="entry name" value="Invasin/intimin_cell_adhesion"/>
</dbReference>
<evidence type="ECO:0000256" key="1">
    <source>
        <dbReference type="SAM" id="SignalP"/>
    </source>
</evidence>
<dbReference type="SMART" id="SM00089">
    <property type="entry name" value="PKD"/>
    <property type="match status" value="1"/>
</dbReference>
<organism evidence="3 4">
    <name type="scientific">Candidatus Abyssobacteria bacterium SURF_17</name>
    <dbReference type="NCBI Taxonomy" id="2093361"/>
    <lineage>
        <taxon>Bacteria</taxon>
        <taxon>Pseudomonadati</taxon>
        <taxon>Candidatus Hydrogenedentota</taxon>
        <taxon>Candidatus Abyssobacteria</taxon>
    </lineage>
</organism>
<dbReference type="Pfam" id="PF13290">
    <property type="entry name" value="CHB_HEX_C_1"/>
    <property type="match status" value="1"/>
</dbReference>
<dbReference type="EMBL" id="QZKI01000045">
    <property type="protein sequence ID" value="RJP72420.1"/>
    <property type="molecule type" value="Genomic_DNA"/>
</dbReference>
<dbReference type="Proteomes" id="UP000285961">
    <property type="component" value="Unassembled WGS sequence"/>
</dbReference>
<dbReference type="InterPro" id="IPR013783">
    <property type="entry name" value="Ig-like_fold"/>
</dbReference>
<sequence>MCNKNPSLMVSATILFSLSFLFCFISPASADVYVNRPLIELSWAVSPEPDVSGYEVHRAVSVGGTYAKLHEGTISDNYWADTAVTDGGTYYYKLRAVDTCGNLSALSPASAAAIVDLTPPVVAVDPSSGIYGRPITVFLTASEPSTIYYTTDGSVPTSSSRIYAGGISVAANTTLRYFAVDSALNTSAIYSAQYTVSASDGDMDDDGYPDALEEAMQTDPLDPNSQPIANALVLSPTNVTLGIGMGGDLTVMGTFNPSGQDPIQHDMTCLVEYVSSAPSIVSVNGCGTVDGISKGSAIVTAYQLVNGTRAVSSNTAAVVVDDSPPFIDIVGTYPYNGQGMDGDTGPTPRVPVDTGIVTRLVDDVGIDKDSVSMSINGIQVPTVVREIVAGDSREIELVYRSAGNFAFDEIVTVVLSLSDIAGNPMNGTRVFKTESEAEHLWALSHMPIQRATDLGNGLCEITIAPQQDGIDDEPLGGAKIIFDCSEPIPPRFGPVGELPILDIATPVGIPLSIEPANVFNRSVTLILPVPQGDMRSYEIYHYAAEPSLLWNNAADVRGWSVDGSRLDHPETVPPTIEVQVNSSGGVQVGHNCLPPFANYSANPMQLEVGETAQFVDTSSGPVTGWLWNFGDRSTSTLQNPAHTYGRAGTYSPTLTVTGPCGTDTVEGLAAITVCDRIHLLSPADGSQLSRAPSVNWSPSCDLMFQVEVARDAEFLDIIYVSPVLSPPPYPPYKMPSKLWKRLPTKTWLYWRVKGWTDSEPSNVHMSAETWTFMKTR</sequence>
<dbReference type="InterPro" id="IPR035986">
    <property type="entry name" value="PKD_dom_sf"/>
</dbReference>
<feature type="signal peptide" evidence="1">
    <location>
        <begin position="1"/>
        <end position="30"/>
    </location>
</feature>
<accession>A0A419F2N9</accession>
<proteinExistence type="predicted"/>
<gene>
    <name evidence="3" type="ORF">C4532_06070</name>
</gene>
<keyword evidence="1" id="KW-0732">Signal</keyword>
<dbReference type="CDD" id="cd00146">
    <property type="entry name" value="PKD"/>
    <property type="match status" value="1"/>
</dbReference>